<dbReference type="NCBIfam" id="TIGR00006">
    <property type="entry name" value="16S rRNA (cytosine(1402)-N(4))-methyltransferase RsmH"/>
    <property type="match status" value="1"/>
</dbReference>
<dbReference type="GO" id="GO:0005737">
    <property type="term" value="C:cytoplasm"/>
    <property type="evidence" value="ECO:0007669"/>
    <property type="project" value="UniProtKB-SubCell"/>
</dbReference>
<keyword evidence="2 6" id="KW-0698">rRNA processing</keyword>
<dbReference type="EC" id="2.1.1.199" evidence="6"/>
<dbReference type="SUPFAM" id="SSF81799">
    <property type="entry name" value="Putative methyltransferase TM0872, insert domain"/>
    <property type="match status" value="1"/>
</dbReference>
<organism evidence="7 8">
    <name type="scientific">Candidatus Daviesbacteria bacterium RIFCSPHIGHO2_02_FULL_36_13</name>
    <dbReference type="NCBI Taxonomy" id="1797768"/>
    <lineage>
        <taxon>Bacteria</taxon>
        <taxon>Candidatus Daviesiibacteriota</taxon>
    </lineage>
</organism>
<dbReference type="EMBL" id="MFCV01000048">
    <property type="protein sequence ID" value="OGE30272.1"/>
    <property type="molecule type" value="Genomic_DNA"/>
</dbReference>
<reference evidence="7 8" key="1">
    <citation type="journal article" date="2016" name="Nat. Commun.">
        <title>Thousands of microbial genomes shed light on interconnected biogeochemical processes in an aquifer system.</title>
        <authorList>
            <person name="Anantharaman K."/>
            <person name="Brown C.T."/>
            <person name="Hug L.A."/>
            <person name="Sharon I."/>
            <person name="Castelle C.J."/>
            <person name="Probst A.J."/>
            <person name="Thomas B.C."/>
            <person name="Singh A."/>
            <person name="Wilkins M.J."/>
            <person name="Karaoz U."/>
            <person name="Brodie E.L."/>
            <person name="Williams K.H."/>
            <person name="Hubbard S.S."/>
            <person name="Banfield J.F."/>
        </authorList>
    </citation>
    <scope>NUCLEOTIDE SEQUENCE [LARGE SCALE GENOMIC DNA]</scope>
</reference>
<comment type="function">
    <text evidence="6">Specifically methylates the N4 position of cytidine in position 1402 (C1402) of 16S rRNA.</text>
</comment>
<dbReference type="HAMAP" id="MF_01007">
    <property type="entry name" value="16SrRNA_methyltr_H"/>
    <property type="match status" value="1"/>
</dbReference>
<proteinExistence type="inferred from homology"/>
<accession>A0A1F5JNR7</accession>
<gene>
    <name evidence="6" type="primary">rsmH</name>
    <name evidence="7" type="ORF">A3C59_04815</name>
</gene>
<keyword evidence="4 6" id="KW-0808">Transferase</keyword>
<dbReference type="AlphaFoldDB" id="A0A1F5JNR7"/>
<dbReference type="InterPro" id="IPR023397">
    <property type="entry name" value="SAM-dep_MeTrfase_MraW_recog"/>
</dbReference>
<evidence type="ECO:0000256" key="6">
    <source>
        <dbReference type="HAMAP-Rule" id="MF_01007"/>
    </source>
</evidence>
<sequence length="295" mass="33290">MEGYHDSVLLREVIEALRIEKDRWYLDCTLGDGGHSLEILRLGGRVVGVDCDPEALKRVSKRFEEEGIDKSKFVPLQGNFRDFDILIQQTDAGLKFAGAIFDLGVSSLQLMSPGRGFSFSKDGPLDMRMDPTLEIQALDLVNNLSGKELYELFKNLGEEKYSKRLGNALVLARQIKPFSTTLELANLIERAVGRREKIHPATRVFQALRMVVNDELNAIEEGLNKVKDKIEKNGYIAVISFHSLEDRIVKFAFKRWAEEGLGRIITDKPIVPSEQEVLENPRSRSAKLRIFEAGA</sequence>
<comment type="caution">
    <text evidence="7">The sequence shown here is derived from an EMBL/GenBank/DDBJ whole genome shotgun (WGS) entry which is preliminary data.</text>
</comment>
<keyword evidence="6" id="KW-0963">Cytoplasm</keyword>
<evidence type="ECO:0000256" key="4">
    <source>
        <dbReference type="ARBA" id="ARBA00022679"/>
    </source>
</evidence>
<protein>
    <recommendedName>
        <fullName evidence="6">Ribosomal RNA small subunit methyltransferase H</fullName>
        <ecNumber evidence="6">2.1.1.199</ecNumber>
    </recommendedName>
    <alternativeName>
        <fullName evidence="6">16S rRNA m(4)C1402 methyltransferase</fullName>
    </alternativeName>
    <alternativeName>
        <fullName evidence="6">rRNA (cytosine-N(4)-)-methyltransferase RsmH</fullName>
    </alternativeName>
</protein>
<feature type="binding site" evidence="6">
    <location>
        <position position="102"/>
    </location>
    <ligand>
        <name>S-adenosyl-L-methionine</name>
        <dbReference type="ChEBI" id="CHEBI:59789"/>
    </ligand>
</feature>
<evidence type="ECO:0000256" key="3">
    <source>
        <dbReference type="ARBA" id="ARBA00022603"/>
    </source>
</evidence>
<comment type="similarity">
    <text evidence="1 6">Belongs to the methyltransferase superfamily. RsmH family.</text>
</comment>
<keyword evidence="5 6" id="KW-0949">S-adenosyl-L-methionine</keyword>
<dbReference type="Pfam" id="PF01795">
    <property type="entry name" value="Methyltransf_5"/>
    <property type="match status" value="1"/>
</dbReference>
<dbReference type="Gene3D" id="1.10.150.170">
    <property type="entry name" value="Putative methyltransferase TM0872, insert domain"/>
    <property type="match status" value="1"/>
</dbReference>
<dbReference type="InterPro" id="IPR002903">
    <property type="entry name" value="RsmH"/>
</dbReference>
<dbReference type="STRING" id="1797768.A3C59_04815"/>
<feature type="binding site" evidence="6">
    <location>
        <position position="50"/>
    </location>
    <ligand>
        <name>S-adenosyl-L-methionine</name>
        <dbReference type="ChEBI" id="CHEBI:59789"/>
    </ligand>
</feature>
<dbReference type="PIRSF" id="PIRSF004486">
    <property type="entry name" value="MraW"/>
    <property type="match status" value="1"/>
</dbReference>
<evidence type="ECO:0000256" key="2">
    <source>
        <dbReference type="ARBA" id="ARBA00022552"/>
    </source>
</evidence>
<dbReference type="PANTHER" id="PTHR11265:SF0">
    <property type="entry name" value="12S RRNA N4-METHYLCYTIDINE METHYLTRANSFERASE"/>
    <property type="match status" value="1"/>
</dbReference>
<comment type="catalytic activity">
    <reaction evidence="6">
        <text>cytidine(1402) in 16S rRNA + S-adenosyl-L-methionine = N(4)-methylcytidine(1402) in 16S rRNA + S-adenosyl-L-homocysteine + H(+)</text>
        <dbReference type="Rhea" id="RHEA:42928"/>
        <dbReference type="Rhea" id="RHEA-COMP:10286"/>
        <dbReference type="Rhea" id="RHEA-COMP:10287"/>
        <dbReference type="ChEBI" id="CHEBI:15378"/>
        <dbReference type="ChEBI" id="CHEBI:57856"/>
        <dbReference type="ChEBI" id="CHEBI:59789"/>
        <dbReference type="ChEBI" id="CHEBI:74506"/>
        <dbReference type="ChEBI" id="CHEBI:82748"/>
        <dbReference type="EC" id="2.1.1.199"/>
    </reaction>
</comment>
<feature type="binding site" evidence="6">
    <location>
        <position position="109"/>
    </location>
    <ligand>
        <name>S-adenosyl-L-methionine</name>
        <dbReference type="ChEBI" id="CHEBI:59789"/>
    </ligand>
</feature>
<evidence type="ECO:0000313" key="7">
    <source>
        <dbReference type="EMBL" id="OGE30272.1"/>
    </source>
</evidence>
<evidence type="ECO:0000256" key="5">
    <source>
        <dbReference type="ARBA" id="ARBA00022691"/>
    </source>
</evidence>
<comment type="subcellular location">
    <subcellularLocation>
        <location evidence="6">Cytoplasm</location>
    </subcellularLocation>
</comment>
<feature type="binding site" evidence="6">
    <location>
        <position position="80"/>
    </location>
    <ligand>
        <name>S-adenosyl-L-methionine</name>
        <dbReference type="ChEBI" id="CHEBI:59789"/>
    </ligand>
</feature>
<evidence type="ECO:0000256" key="1">
    <source>
        <dbReference type="ARBA" id="ARBA00010396"/>
    </source>
</evidence>
<dbReference type="CDD" id="cd02440">
    <property type="entry name" value="AdoMet_MTases"/>
    <property type="match status" value="1"/>
</dbReference>
<evidence type="ECO:0000313" key="8">
    <source>
        <dbReference type="Proteomes" id="UP000176902"/>
    </source>
</evidence>
<dbReference type="InterPro" id="IPR029063">
    <property type="entry name" value="SAM-dependent_MTases_sf"/>
</dbReference>
<feature type="binding site" evidence="6">
    <location>
        <begin position="33"/>
        <end position="35"/>
    </location>
    <ligand>
        <name>S-adenosyl-L-methionine</name>
        <dbReference type="ChEBI" id="CHEBI:59789"/>
    </ligand>
</feature>
<keyword evidence="3 6" id="KW-0489">Methyltransferase</keyword>
<dbReference type="PANTHER" id="PTHR11265">
    <property type="entry name" value="S-ADENOSYL-METHYLTRANSFERASE MRAW"/>
    <property type="match status" value="1"/>
</dbReference>
<dbReference type="Proteomes" id="UP000176902">
    <property type="component" value="Unassembled WGS sequence"/>
</dbReference>
<dbReference type="GO" id="GO:0070475">
    <property type="term" value="P:rRNA base methylation"/>
    <property type="evidence" value="ECO:0007669"/>
    <property type="project" value="UniProtKB-UniRule"/>
</dbReference>
<dbReference type="GO" id="GO:0071424">
    <property type="term" value="F:rRNA (cytosine-N4-)-methyltransferase activity"/>
    <property type="evidence" value="ECO:0007669"/>
    <property type="project" value="UniProtKB-UniRule"/>
</dbReference>
<dbReference type="Gene3D" id="3.40.50.150">
    <property type="entry name" value="Vaccinia Virus protein VP39"/>
    <property type="match status" value="1"/>
</dbReference>
<name>A0A1F5JNR7_9BACT</name>
<dbReference type="SUPFAM" id="SSF53335">
    <property type="entry name" value="S-adenosyl-L-methionine-dependent methyltransferases"/>
    <property type="match status" value="1"/>
</dbReference>